<dbReference type="InterPro" id="IPR019734">
    <property type="entry name" value="TPR_rpt"/>
</dbReference>
<evidence type="ECO:0000256" key="1">
    <source>
        <dbReference type="ARBA" id="ARBA00022737"/>
    </source>
</evidence>
<evidence type="ECO:0000256" key="2">
    <source>
        <dbReference type="ARBA" id="ARBA00022803"/>
    </source>
</evidence>
<dbReference type="SUPFAM" id="SSF48452">
    <property type="entry name" value="TPR-like"/>
    <property type="match status" value="2"/>
</dbReference>
<dbReference type="Gene3D" id="1.25.40.10">
    <property type="entry name" value="Tetratricopeptide repeat domain"/>
    <property type="match status" value="2"/>
</dbReference>
<proteinExistence type="predicted"/>
<dbReference type="Proteomes" id="UP000076079">
    <property type="component" value="Chromosome"/>
</dbReference>
<dbReference type="PANTHER" id="PTHR45586:SF1">
    <property type="entry name" value="LIPOPOLYSACCHARIDE ASSEMBLY PROTEIN B"/>
    <property type="match status" value="1"/>
</dbReference>
<keyword evidence="2 3" id="KW-0802">TPR repeat</keyword>
<dbReference type="STRING" id="1855912.LuPra_05926"/>
<dbReference type="SMART" id="SM00028">
    <property type="entry name" value="TPR"/>
    <property type="match status" value="7"/>
</dbReference>
<reference evidence="6" key="2">
    <citation type="submission" date="2016-04" db="EMBL/GenBank/DDBJ databases">
        <title>First Complete Genome Sequence of a Subdivision 6 Acidobacterium.</title>
        <authorList>
            <person name="Huang S."/>
            <person name="Vieira S."/>
            <person name="Bunk B."/>
            <person name="Riedel T."/>
            <person name="Sproeer C."/>
            <person name="Overmann J."/>
        </authorList>
    </citation>
    <scope>NUCLEOTIDE SEQUENCE [LARGE SCALE GENOMIC DNA]</scope>
    <source>
        <strain evidence="6">DSM 100886 HEG_-6_39</strain>
    </source>
</reference>
<organism evidence="5 6">
    <name type="scientific">Luteitalea pratensis</name>
    <dbReference type="NCBI Taxonomy" id="1855912"/>
    <lineage>
        <taxon>Bacteria</taxon>
        <taxon>Pseudomonadati</taxon>
        <taxon>Acidobacteriota</taxon>
        <taxon>Vicinamibacteria</taxon>
        <taxon>Vicinamibacterales</taxon>
        <taxon>Vicinamibacteraceae</taxon>
        <taxon>Luteitalea</taxon>
    </lineage>
</organism>
<dbReference type="Pfam" id="PF14559">
    <property type="entry name" value="TPR_19"/>
    <property type="match status" value="3"/>
</dbReference>
<feature type="compositionally biased region" description="Low complexity" evidence="4">
    <location>
        <begin position="489"/>
        <end position="499"/>
    </location>
</feature>
<gene>
    <name evidence="5" type="ORF">LuPra_05926</name>
</gene>
<name>A0A143PVC7_LUTPR</name>
<keyword evidence="6" id="KW-1185">Reference proteome</keyword>
<reference evidence="5 6" key="1">
    <citation type="journal article" date="2016" name="Genome Announc.">
        <title>First Complete Genome Sequence of a Subdivision 6 Acidobacterium Strain.</title>
        <authorList>
            <person name="Huang S."/>
            <person name="Vieira S."/>
            <person name="Bunk B."/>
            <person name="Riedel T."/>
            <person name="Sproer C."/>
            <person name="Overmann J."/>
        </authorList>
    </citation>
    <scope>NUCLEOTIDE SEQUENCE [LARGE SCALE GENOMIC DNA]</scope>
    <source>
        <strain evidence="6">DSM 100886 HEG_-6_39</strain>
    </source>
</reference>
<keyword evidence="1" id="KW-0677">Repeat</keyword>
<feature type="repeat" description="TPR" evidence="3">
    <location>
        <begin position="390"/>
        <end position="423"/>
    </location>
</feature>
<dbReference type="AlphaFoldDB" id="A0A143PVC7"/>
<dbReference type="EMBL" id="CP015136">
    <property type="protein sequence ID" value="AMY12645.1"/>
    <property type="molecule type" value="Genomic_DNA"/>
</dbReference>
<sequence>MLVLAAEGGLATVRVSAAHQSPASAGIQGAPTSDAAALRAQGESAMEASRFGDAEAIYLKLVGATPADPIAHMQLGMARAMGGKTADAIGPLREALRLRPDLLPAKLFLGISYMELGHPKEAVGPLRQVVQADKDNPNARQALAEALLTLEQFAEASTQLEALVVSQPQSPQVWAALGRSYEGVAREAFAKLQALDIDSPYVWLLAADVMTIEEKYPQAFSLIRKAQVALPTLPGVHHTLARVYGASGHADWAAVEQKRAEQERPSCDTVPVACAYLTGKLEDVIARTGSASQPAALYWRARAANDLAARSFETLEKLPPSVERYVVRAGIARDQNQPLEAARQLREALKLAPGDPGIERELAGALYAARDFEGALPLLEKLYGLAPDAPDLQVALGEALLQAQQVDRAVGLLTKAVAADPSMLQARASLGRALVQSGAFEEAIPHLEKALAGDVDGSVHYQLAQAMQRTGKPDRAKALLAEYQKRSQAAAPASATTSPDVPAITPPVP</sequence>
<accession>A0A143PVC7</accession>
<evidence type="ECO:0000256" key="4">
    <source>
        <dbReference type="SAM" id="MobiDB-lite"/>
    </source>
</evidence>
<evidence type="ECO:0000256" key="3">
    <source>
        <dbReference type="PROSITE-ProRule" id="PRU00339"/>
    </source>
</evidence>
<dbReference type="InterPro" id="IPR011990">
    <property type="entry name" value="TPR-like_helical_dom_sf"/>
</dbReference>
<dbReference type="InterPro" id="IPR051012">
    <property type="entry name" value="CellSynth/LPSAsmb/PSIAsmb"/>
</dbReference>
<feature type="region of interest" description="Disordered" evidence="4">
    <location>
        <begin position="488"/>
        <end position="509"/>
    </location>
</feature>
<dbReference type="Pfam" id="PF13432">
    <property type="entry name" value="TPR_16"/>
    <property type="match status" value="1"/>
</dbReference>
<protein>
    <submittedName>
        <fullName evidence="5">Tetratricopeptide repeat protein</fullName>
    </submittedName>
</protein>
<dbReference type="PROSITE" id="PS50005">
    <property type="entry name" value="TPR"/>
    <property type="match status" value="1"/>
</dbReference>
<evidence type="ECO:0000313" key="5">
    <source>
        <dbReference type="EMBL" id="AMY12645.1"/>
    </source>
</evidence>
<dbReference type="KEGG" id="abac:LuPra_05926"/>
<evidence type="ECO:0000313" key="6">
    <source>
        <dbReference type="Proteomes" id="UP000076079"/>
    </source>
</evidence>
<dbReference type="PANTHER" id="PTHR45586">
    <property type="entry name" value="TPR REPEAT-CONTAINING PROTEIN PA4667"/>
    <property type="match status" value="1"/>
</dbReference>